<accession>A0A5C4MJ51</accession>
<proteinExistence type="predicted"/>
<dbReference type="EMBL" id="VDFR01000092">
    <property type="protein sequence ID" value="TNC42746.1"/>
    <property type="molecule type" value="Genomic_DNA"/>
</dbReference>
<organism evidence="2 4">
    <name type="scientific">Mumia zhuanghuii</name>
    <dbReference type="NCBI Taxonomy" id="2585211"/>
    <lineage>
        <taxon>Bacteria</taxon>
        <taxon>Bacillati</taxon>
        <taxon>Actinomycetota</taxon>
        <taxon>Actinomycetes</taxon>
        <taxon>Propionibacteriales</taxon>
        <taxon>Nocardioidaceae</taxon>
        <taxon>Mumia</taxon>
    </lineage>
</organism>
<dbReference type="AlphaFoldDB" id="A0A5C4MJ51"/>
<reference evidence="2 4" key="1">
    <citation type="submission" date="2019-05" db="EMBL/GenBank/DDBJ databases">
        <title>Mumia sp. nov., isolated from the intestinal contents of plateau pika (Ochotona curzoniae) in the Qinghai-Tibet plateau of China.</title>
        <authorList>
            <person name="Tian Z."/>
        </authorList>
    </citation>
    <scope>NUCLEOTIDE SEQUENCE [LARGE SCALE GENOMIC DNA]</scope>
    <source>
        <strain evidence="4">527</strain>
        <strain evidence="2">Z527</strain>
    </source>
</reference>
<dbReference type="SUPFAM" id="SSF53474">
    <property type="entry name" value="alpha/beta-Hydrolases"/>
    <property type="match status" value="1"/>
</dbReference>
<dbReference type="RefSeq" id="WP_139106495.1">
    <property type="nucleotide sequence ID" value="NZ_VDFR01000091.1"/>
</dbReference>
<dbReference type="EMBL" id="VDFR01000091">
    <property type="protein sequence ID" value="TNC42816.1"/>
    <property type="molecule type" value="Genomic_DNA"/>
</dbReference>
<feature type="compositionally biased region" description="Basic and acidic residues" evidence="1">
    <location>
        <begin position="62"/>
        <end position="71"/>
    </location>
</feature>
<dbReference type="OrthoDB" id="3210164at2"/>
<evidence type="ECO:0000313" key="3">
    <source>
        <dbReference type="EMBL" id="TNC42816.1"/>
    </source>
</evidence>
<keyword evidence="2" id="KW-0378">Hydrolase</keyword>
<feature type="region of interest" description="Disordered" evidence="1">
    <location>
        <begin position="60"/>
        <end position="81"/>
    </location>
</feature>
<dbReference type="Proteomes" id="UP000306740">
    <property type="component" value="Unassembled WGS sequence"/>
</dbReference>
<gene>
    <name evidence="3" type="ORF">FHE65_20195</name>
    <name evidence="2" type="ORF">FHE65_20355</name>
</gene>
<dbReference type="GO" id="GO:0016787">
    <property type="term" value="F:hydrolase activity"/>
    <property type="evidence" value="ECO:0007669"/>
    <property type="project" value="UniProtKB-KW"/>
</dbReference>
<comment type="caution">
    <text evidence="2">The sequence shown here is derived from an EMBL/GenBank/DDBJ whole genome shotgun (WGS) entry which is preliminary data.</text>
</comment>
<dbReference type="InterPro" id="IPR029058">
    <property type="entry name" value="AB_hydrolase_fold"/>
</dbReference>
<protein>
    <submittedName>
        <fullName evidence="2">Alpha/beta hydrolase</fullName>
    </submittedName>
</protein>
<evidence type="ECO:0000256" key="1">
    <source>
        <dbReference type="SAM" id="MobiDB-lite"/>
    </source>
</evidence>
<name>A0A5C4MJ51_9ACTN</name>
<dbReference type="Gene3D" id="3.40.50.1820">
    <property type="entry name" value="alpha/beta hydrolase"/>
    <property type="match status" value="1"/>
</dbReference>
<evidence type="ECO:0000313" key="2">
    <source>
        <dbReference type="EMBL" id="TNC42746.1"/>
    </source>
</evidence>
<sequence>MTDPEIHHLTVPGAELVYDVRPSATPSAAPTLLLIGSPMGAAGFGTLAGHFPDRTVVTYDPRGAERSRRTDGAATSTPEEHADDLHRIIAAVGGPVDVFASSGGAVNAVALVAEHPDDVRTLVAHEPPLASMVPDREQALAATEGIHRLFLDEGVGPAMVRFILLVSHTGPVPVDFLGAPAPSPAEFGLPAEDDGSRDDVLLGQNLVSCTHHAPDVDAIRSASSRVVVAVGEESEGQLASRAAYALADALGVAPTVFPGGHAGFLGGEYGETGQPDDFAKALREVLDGQA</sequence>
<evidence type="ECO:0000313" key="4">
    <source>
        <dbReference type="Proteomes" id="UP000306740"/>
    </source>
</evidence>